<dbReference type="AlphaFoldDB" id="A0A421BC11"/>
<dbReference type="InterPro" id="IPR000415">
    <property type="entry name" value="Nitroreductase-like"/>
</dbReference>
<evidence type="ECO:0000313" key="3">
    <source>
        <dbReference type="Proteomes" id="UP000282454"/>
    </source>
</evidence>
<dbReference type="Proteomes" id="UP000282454">
    <property type="component" value="Unassembled WGS sequence"/>
</dbReference>
<dbReference type="Pfam" id="PF00881">
    <property type="entry name" value="Nitroreductase"/>
    <property type="match status" value="1"/>
</dbReference>
<dbReference type="GO" id="GO:0016491">
    <property type="term" value="F:oxidoreductase activity"/>
    <property type="evidence" value="ECO:0007669"/>
    <property type="project" value="InterPro"/>
</dbReference>
<dbReference type="CDD" id="cd02142">
    <property type="entry name" value="McbC_SagB-like_oxidoreductase"/>
    <property type="match status" value="1"/>
</dbReference>
<dbReference type="Gene3D" id="3.40.109.10">
    <property type="entry name" value="NADH Oxidase"/>
    <property type="match status" value="1"/>
</dbReference>
<gene>
    <name evidence="2" type="ORF">CLV68_2420</name>
</gene>
<protein>
    <submittedName>
        <fullName evidence="2">SagB-type dehydrogenase family enzyme</fullName>
    </submittedName>
</protein>
<dbReference type="OrthoDB" id="3723182at2"/>
<feature type="domain" description="Nitroreductase" evidence="1">
    <location>
        <begin position="157"/>
        <end position="341"/>
    </location>
</feature>
<organism evidence="2 3">
    <name type="scientific">Actinokineospora cianjurensis</name>
    <dbReference type="NCBI Taxonomy" id="585224"/>
    <lineage>
        <taxon>Bacteria</taxon>
        <taxon>Bacillati</taxon>
        <taxon>Actinomycetota</taxon>
        <taxon>Actinomycetes</taxon>
        <taxon>Pseudonocardiales</taxon>
        <taxon>Pseudonocardiaceae</taxon>
        <taxon>Actinokineospora</taxon>
    </lineage>
</organism>
<dbReference type="InterPro" id="IPR052544">
    <property type="entry name" value="Bacteriocin_Proc_Enz"/>
</dbReference>
<accession>A0A421BC11</accession>
<dbReference type="PANTHER" id="PTHR43745:SF2">
    <property type="entry name" value="NITROREDUCTASE MJ1384-RELATED"/>
    <property type="match status" value="1"/>
</dbReference>
<dbReference type="RefSeq" id="WP_121390449.1">
    <property type="nucleotide sequence ID" value="NZ_RCDD01000001.1"/>
</dbReference>
<dbReference type="EMBL" id="RCDD01000001">
    <property type="protein sequence ID" value="RLK61876.1"/>
    <property type="molecule type" value="Genomic_DNA"/>
</dbReference>
<evidence type="ECO:0000313" key="2">
    <source>
        <dbReference type="EMBL" id="RLK61876.1"/>
    </source>
</evidence>
<reference evidence="2 3" key="1">
    <citation type="submission" date="2018-10" db="EMBL/GenBank/DDBJ databases">
        <title>Genomic Encyclopedia of Archaeal and Bacterial Type Strains, Phase II (KMG-II): from individual species to whole genera.</title>
        <authorList>
            <person name="Goeker M."/>
        </authorList>
    </citation>
    <scope>NUCLEOTIDE SEQUENCE [LARGE SCALE GENOMIC DNA]</scope>
    <source>
        <strain evidence="2 3">DSM 45657</strain>
    </source>
</reference>
<dbReference type="SUPFAM" id="SSF55469">
    <property type="entry name" value="FMN-dependent nitroreductase-like"/>
    <property type="match status" value="1"/>
</dbReference>
<dbReference type="PANTHER" id="PTHR43745">
    <property type="entry name" value="NITROREDUCTASE MJ1384-RELATED"/>
    <property type="match status" value="1"/>
</dbReference>
<sequence length="362" mass="39932">MKVRRLEGLVCRWQPEGLQVGLPDRHQWVRVPPALFGLLDRAGEWTDLDALTDGLGPDTAAQADAALRKMVDLGILVTEEIETPVLWRYWGAVARRFHTDARDANYLVDSPERDAEASAIAADGAPPPVFKDYPGARVVMLPRAPLPLREPVESVLTSRRTHRRFSADPVSLDQLGTVLFYAFAPQRFLDGGVFGPQQARVSASAGGRHEVEAYLAVYAVEGVAPGLYHYSPRLHALELLRTDATRERVAELSYHQEASYQGAFTVFTTAVAGRLAWKYRHPRAYRLWMYDAGHYGQTFALVCTALGLGPFQTVAFPDTEVERYLGVDGEQEFAVYLLGAGVPERADLALPVDFAFPGPAAV</sequence>
<comment type="caution">
    <text evidence="2">The sequence shown here is derived from an EMBL/GenBank/DDBJ whole genome shotgun (WGS) entry which is preliminary data.</text>
</comment>
<proteinExistence type="predicted"/>
<keyword evidence="3" id="KW-1185">Reference proteome</keyword>
<name>A0A421BC11_9PSEU</name>
<dbReference type="NCBIfam" id="TIGR03605">
    <property type="entry name" value="antibiot_sagB"/>
    <property type="match status" value="1"/>
</dbReference>
<dbReference type="InterPro" id="IPR029479">
    <property type="entry name" value="Nitroreductase"/>
</dbReference>
<dbReference type="InterPro" id="IPR020051">
    <property type="entry name" value="SagB-type_dehydrogenase"/>
</dbReference>
<evidence type="ECO:0000259" key="1">
    <source>
        <dbReference type="Pfam" id="PF00881"/>
    </source>
</evidence>